<dbReference type="WBParaSite" id="Hba_03931">
    <property type="protein sequence ID" value="Hba_03931"/>
    <property type="gene ID" value="Hba_03931"/>
</dbReference>
<accession>A0A1I7WG20</accession>
<protein>
    <submittedName>
        <fullName evidence="2">Uncharacterized protein</fullName>
    </submittedName>
</protein>
<proteinExistence type="predicted"/>
<name>A0A1I7WG20_HETBA</name>
<organism evidence="1 2">
    <name type="scientific">Heterorhabditis bacteriophora</name>
    <name type="common">Entomopathogenic nematode worm</name>
    <dbReference type="NCBI Taxonomy" id="37862"/>
    <lineage>
        <taxon>Eukaryota</taxon>
        <taxon>Metazoa</taxon>
        <taxon>Ecdysozoa</taxon>
        <taxon>Nematoda</taxon>
        <taxon>Chromadorea</taxon>
        <taxon>Rhabditida</taxon>
        <taxon>Rhabditina</taxon>
        <taxon>Rhabditomorpha</taxon>
        <taxon>Strongyloidea</taxon>
        <taxon>Heterorhabditidae</taxon>
        <taxon>Heterorhabditis</taxon>
    </lineage>
</organism>
<keyword evidence="1" id="KW-1185">Reference proteome</keyword>
<evidence type="ECO:0000313" key="2">
    <source>
        <dbReference type="WBParaSite" id="Hba_03931"/>
    </source>
</evidence>
<sequence length="49" mass="5569">MPPIILHFASRFEDYEARSKKPLDSSKGIAFPINRNHTVENGKTQTLRG</sequence>
<reference evidence="2" key="1">
    <citation type="submission" date="2016-11" db="UniProtKB">
        <authorList>
            <consortium name="WormBaseParasite"/>
        </authorList>
    </citation>
    <scope>IDENTIFICATION</scope>
</reference>
<dbReference type="Proteomes" id="UP000095283">
    <property type="component" value="Unplaced"/>
</dbReference>
<evidence type="ECO:0000313" key="1">
    <source>
        <dbReference type="Proteomes" id="UP000095283"/>
    </source>
</evidence>
<dbReference type="AlphaFoldDB" id="A0A1I7WG20"/>